<evidence type="ECO:0000256" key="8">
    <source>
        <dbReference type="ARBA" id="ARBA00023065"/>
    </source>
</evidence>
<dbReference type="InterPro" id="IPR007138">
    <property type="entry name" value="ABM_dom"/>
</dbReference>
<sequence length="381" mass="42720">MSTRSDNSVTIKSDPAIECRQLNYTHGGFRLKDIELSIPSGQLTAIVGPNGSGKSTLLRILAGLAAQESGEVRILGEELHKFPRRKLARTLAMLPQSKHVPENLTVRELVAYGRSPYQSPWNYSASTEDHQWIDHALQLTGTAGYADRMFHTLSGGEQQKARIAMTLAQNTDILLLDEPTTFLDITHQFDVMNMLAAINRETGITIVMVLHDLPQAVAFSHHMVALRRGSVVAAGSPRGLLDDVFLQKVYDLEASVSYVENYPVIIPKTYYKLEERNMIIVNNTSQIKKGQASLLINRFDKVGKVEEMEGFLGLEVLLNEKPAEYDEVTISTRWVSKEAFQGWTRSDAFRESHSHRETPEYILSNTISFHEVKIVRNPISA</sequence>
<dbReference type="CDD" id="cd03214">
    <property type="entry name" value="ABC_Iron-Siderophores_B12_Hemin"/>
    <property type="match status" value="1"/>
</dbReference>
<dbReference type="AlphaFoldDB" id="A0A850EQR5"/>
<dbReference type="Proteomes" id="UP000564806">
    <property type="component" value="Unassembled WGS sequence"/>
</dbReference>
<proteinExistence type="predicted"/>
<evidence type="ECO:0000256" key="4">
    <source>
        <dbReference type="ARBA" id="ARBA00022496"/>
    </source>
</evidence>
<dbReference type="NCBIfam" id="NF009839">
    <property type="entry name" value="PRK13314.1"/>
    <property type="match status" value="1"/>
</dbReference>
<dbReference type="Gene3D" id="3.40.50.300">
    <property type="entry name" value="P-loop containing nucleotide triphosphate hydrolases"/>
    <property type="match status" value="1"/>
</dbReference>
<dbReference type="RefSeq" id="WP_175372092.1">
    <property type="nucleotide sequence ID" value="NZ_JABWCS010000209.1"/>
</dbReference>
<evidence type="ECO:0000256" key="9">
    <source>
        <dbReference type="ARBA" id="ARBA00023136"/>
    </source>
</evidence>
<dbReference type="GO" id="GO:0006826">
    <property type="term" value="P:iron ion transport"/>
    <property type="evidence" value="ECO:0007669"/>
    <property type="project" value="UniProtKB-KW"/>
</dbReference>
<dbReference type="InterPro" id="IPR051535">
    <property type="entry name" value="Siderophore_ABC-ATPase"/>
</dbReference>
<keyword evidence="4" id="KW-0410">Iron transport</keyword>
<comment type="caution">
    <text evidence="12">The sequence shown here is derived from an EMBL/GenBank/DDBJ whole genome shotgun (WGS) entry which is preliminary data.</text>
</comment>
<keyword evidence="7" id="KW-0408">Iron</keyword>
<keyword evidence="8" id="KW-0406">Ion transport</keyword>
<evidence type="ECO:0000259" key="10">
    <source>
        <dbReference type="PROSITE" id="PS50893"/>
    </source>
</evidence>
<dbReference type="Pfam" id="PF00005">
    <property type="entry name" value="ABC_tran"/>
    <property type="match status" value="1"/>
</dbReference>
<dbReference type="GO" id="GO:0005886">
    <property type="term" value="C:plasma membrane"/>
    <property type="evidence" value="ECO:0007669"/>
    <property type="project" value="UniProtKB-SubCell"/>
</dbReference>
<name>A0A850EQR5_9BACL</name>
<dbReference type="InterPro" id="IPR027417">
    <property type="entry name" value="P-loop_NTPase"/>
</dbReference>
<keyword evidence="9" id="KW-0472">Membrane</keyword>
<dbReference type="SMART" id="SM00382">
    <property type="entry name" value="AAA"/>
    <property type="match status" value="1"/>
</dbReference>
<dbReference type="InterPro" id="IPR003439">
    <property type="entry name" value="ABC_transporter-like_ATP-bd"/>
</dbReference>
<dbReference type="FunFam" id="3.40.50.300:FF:000134">
    <property type="entry name" value="Iron-enterobactin ABC transporter ATP-binding protein"/>
    <property type="match status" value="1"/>
</dbReference>
<evidence type="ECO:0000313" key="12">
    <source>
        <dbReference type="EMBL" id="NUU61584.1"/>
    </source>
</evidence>
<dbReference type="PANTHER" id="PTHR42771">
    <property type="entry name" value="IRON(3+)-HYDROXAMATE IMPORT ATP-BINDING PROTEIN FHUC"/>
    <property type="match status" value="1"/>
</dbReference>
<dbReference type="PANTHER" id="PTHR42771:SF2">
    <property type="entry name" value="IRON(3+)-HYDROXAMATE IMPORT ATP-BINDING PROTEIN FHUC"/>
    <property type="match status" value="1"/>
</dbReference>
<comment type="subcellular location">
    <subcellularLocation>
        <location evidence="1">Cell membrane</location>
        <topology evidence="1">Peripheral membrane protein</topology>
    </subcellularLocation>
</comment>
<evidence type="ECO:0000259" key="11">
    <source>
        <dbReference type="PROSITE" id="PS51725"/>
    </source>
</evidence>
<evidence type="ECO:0000256" key="2">
    <source>
        <dbReference type="ARBA" id="ARBA00022448"/>
    </source>
</evidence>
<evidence type="ECO:0000256" key="1">
    <source>
        <dbReference type="ARBA" id="ARBA00004202"/>
    </source>
</evidence>
<dbReference type="PROSITE" id="PS00211">
    <property type="entry name" value="ABC_TRANSPORTER_1"/>
    <property type="match status" value="1"/>
</dbReference>
<keyword evidence="6" id="KW-0067">ATP-binding</keyword>
<accession>A0A850EQR5</accession>
<dbReference type="Pfam" id="PF03992">
    <property type="entry name" value="ABM"/>
    <property type="match status" value="1"/>
</dbReference>
<dbReference type="InterPro" id="IPR017871">
    <property type="entry name" value="ABC_transporter-like_CS"/>
</dbReference>
<keyword evidence="3" id="KW-1003">Cell membrane</keyword>
<evidence type="ECO:0000256" key="6">
    <source>
        <dbReference type="ARBA" id="ARBA00022840"/>
    </source>
</evidence>
<feature type="domain" description="ABM" evidence="11">
    <location>
        <begin position="279"/>
        <end position="369"/>
    </location>
</feature>
<evidence type="ECO:0000256" key="5">
    <source>
        <dbReference type="ARBA" id="ARBA00022741"/>
    </source>
</evidence>
<dbReference type="GO" id="GO:0005524">
    <property type="term" value="F:ATP binding"/>
    <property type="evidence" value="ECO:0007669"/>
    <property type="project" value="UniProtKB-KW"/>
</dbReference>
<feature type="domain" description="ABC transporter" evidence="10">
    <location>
        <begin position="11"/>
        <end position="253"/>
    </location>
</feature>
<dbReference type="InterPro" id="IPR011008">
    <property type="entry name" value="Dimeric_a/b-barrel"/>
</dbReference>
<dbReference type="Gene3D" id="3.30.70.100">
    <property type="match status" value="1"/>
</dbReference>
<dbReference type="GO" id="GO:0016887">
    <property type="term" value="F:ATP hydrolysis activity"/>
    <property type="evidence" value="ECO:0007669"/>
    <property type="project" value="InterPro"/>
</dbReference>
<keyword evidence="2" id="KW-0813">Transport</keyword>
<dbReference type="PROSITE" id="PS50893">
    <property type="entry name" value="ABC_TRANSPORTER_2"/>
    <property type="match status" value="1"/>
</dbReference>
<dbReference type="EMBL" id="JABWCS010000209">
    <property type="protein sequence ID" value="NUU61584.1"/>
    <property type="molecule type" value="Genomic_DNA"/>
</dbReference>
<dbReference type="SUPFAM" id="SSF52540">
    <property type="entry name" value="P-loop containing nucleoside triphosphate hydrolases"/>
    <property type="match status" value="1"/>
</dbReference>
<dbReference type="PROSITE" id="PS51725">
    <property type="entry name" value="ABM"/>
    <property type="match status" value="1"/>
</dbReference>
<keyword evidence="5" id="KW-0547">Nucleotide-binding</keyword>
<protein>
    <submittedName>
        <fullName evidence="12">Heme oxygenase</fullName>
    </submittedName>
</protein>
<keyword evidence="13" id="KW-1185">Reference proteome</keyword>
<evidence type="ECO:0000256" key="3">
    <source>
        <dbReference type="ARBA" id="ARBA00022475"/>
    </source>
</evidence>
<dbReference type="InterPro" id="IPR003593">
    <property type="entry name" value="AAA+_ATPase"/>
</dbReference>
<gene>
    <name evidence="12" type="ORF">HPT30_14670</name>
</gene>
<reference evidence="12" key="1">
    <citation type="submission" date="2020-06" db="EMBL/GenBank/DDBJ databases">
        <title>Paenibacillus sp. nov., isolated from soil.</title>
        <authorList>
            <person name="Seo Y.L."/>
        </authorList>
    </citation>
    <scope>NUCLEOTIDE SEQUENCE [LARGE SCALE GENOMIC DNA]</scope>
    <source>
        <strain evidence="12">JW14</strain>
    </source>
</reference>
<dbReference type="SUPFAM" id="SSF54909">
    <property type="entry name" value="Dimeric alpha+beta barrel"/>
    <property type="match status" value="1"/>
</dbReference>
<evidence type="ECO:0000256" key="7">
    <source>
        <dbReference type="ARBA" id="ARBA00023004"/>
    </source>
</evidence>
<evidence type="ECO:0000313" key="13">
    <source>
        <dbReference type="Proteomes" id="UP000564806"/>
    </source>
</evidence>
<organism evidence="12 13">
    <name type="scientific">Paenibacillus agri</name>
    <dbReference type="NCBI Taxonomy" id="2744309"/>
    <lineage>
        <taxon>Bacteria</taxon>
        <taxon>Bacillati</taxon>
        <taxon>Bacillota</taxon>
        <taxon>Bacilli</taxon>
        <taxon>Bacillales</taxon>
        <taxon>Paenibacillaceae</taxon>
        <taxon>Paenibacillus</taxon>
    </lineage>
</organism>